<feature type="non-terminal residue" evidence="2">
    <location>
        <position position="1932"/>
    </location>
</feature>
<feature type="region of interest" description="Disordered" evidence="1">
    <location>
        <begin position="1063"/>
        <end position="1082"/>
    </location>
</feature>
<feature type="compositionally biased region" description="Polar residues" evidence="1">
    <location>
        <begin position="961"/>
        <end position="972"/>
    </location>
</feature>
<comment type="caution">
    <text evidence="2">The sequence shown here is derived from an EMBL/GenBank/DDBJ whole genome shotgun (WGS) entry which is preliminary data.</text>
</comment>
<reference evidence="2" key="1">
    <citation type="submission" date="2022-03" db="EMBL/GenBank/DDBJ databases">
        <authorList>
            <person name="Martin C."/>
        </authorList>
    </citation>
    <scope>NUCLEOTIDE SEQUENCE</scope>
</reference>
<feature type="compositionally biased region" description="Polar residues" evidence="1">
    <location>
        <begin position="1862"/>
        <end position="1905"/>
    </location>
</feature>
<keyword evidence="3" id="KW-1185">Reference proteome</keyword>
<evidence type="ECO:0000256" key="1">
    <source>
        <dbReference type="SAM" id="MobiDB-lite"/>
    </source>
</evidence>
<feature type="compositionally biased region" description="Low complexity" evidence="1">
    <location>
        <begin position="1205"/>
        <end position="1221"/>
    </location>
</feature>
<accession>A0A8S4PH66</accession>
<dbReference type="Proteomes" id="UP000749559">
    <property type="component" value="Unassembled WGS sequence"/>
</dbReference>
<feature type="region of interest" description="Disordered" evidence="1">
    <location>
        <begin position="546"/>
        <end position="590"/>
    </location>
</feature>
<evidence type="ECO:0000313" key="2">
    <source>
        <dbReference type="EMBL" id="CAH1793060.1"/>
    </source>
</evidence>
<feature type="region of interest" description="Disordered" evidence="1">
    <location>
        <begin position="946"/>
        <end position="1028"/>
    </location>
</feature>
<feature type="region of interest" description="Disordered" evidence="1">
    <location>
        <begin position="1409"/>
        <end position="1428"/>
    </location>
</feature>
<feature type="compositionally biased region" description="Polar residues" evidence="1">
    <location>
        <begin position="842"/>
        <end position="866"/>
    </location>
</feature>
<feature type="region of interest" description="Disordered" evidence="1">
    <location>
        <begin position="1202"/>
        <end position="1229"/>
    </location>
</feature>
<feature type="region of interest" description="Disordered" evidence="1">
    <location>
        <begin position="1569"/>
        <end position="1642"/>
    </location>
</feature>
<name>A0A8S4PH66_OWEFU</name>
<feature type="compositionally biased region" description="Low complexity" evidence="1">
    <location>
        <begin position="1906"/>
        <end position="1917"/>
    </location>
</feature>
<feature type="compositionally biased region" description="Acidic residues" evidence="1">
    <location>
        <begin position="378"/>
        <end position="388"/>
    </location>
</feature>
<dbReference type="EMBL" id="CAIIXF020000008">
    <property type="protein sequence ID" value="CAH1793060.1"/>
    <property type="molecule type" value="Genomic_DNA"/>
</dbReference>
<feature type="region of interest" description="Disordered" evidence="1">
    <location>
        <begin position="352"/>
        <end position="388"/>
    </location>
</feature>
<feature type="compositionally biased region" description="Low complexity" evidence="1">
    <location>
        <begin position="1155"/>
        <end position="1167"/>
    </location>
</feature>
<gene>
    <name evidence="2" type="ORF">OFUS_LOCUS17959</name>
</gene>
<organism evidence="2 3">
    <name type="scientific">Owenia fusiformis</name>
    <name type="common">Polychaete worm</name>
    <dbReference type="NCBI Taxonomy" id="6347"/>
    <lineage>
        <taxon>Eukaryota</taxon>
        <taxon>Metazoa</taxon>
        <taxon>Spiralia</taxon>
        <taxon>Lophotrochozoa</taxon>
        <taxon>Annelida</taxon>
        <taxon>Polychaeta</taxon>
        <taxon>Sedentaria</taxon>
        <taxon>Canalipalpata</taxon>
        <taxon>Sabellida</taxon>
        <taxon>Oweniida</taxon>
        <taxon>Oweniidae</taxon>
        <taxon>Owenia</taxon>
    </lineage>
</organism>
<proteinExistence type="predicted"/>
<protein>
    <submittedName>
        <fullName evidence="2">Uncharacterized protein</fullName>
    </submittedName>
</protein>
<feature type="compositionally biased region" description="Polar residues" evidence="1">
    <location>
        <begin position="1068"/>
        <end position="1082"/>
    </location>
</feature>
<feature type="region of interest" description="Disordered" evidence="1">
    <location>
        <begin position="842"/>
        <end position="872"/>
    </location>
</feature>
<feature type="region of interest" description="Disordered" evidence="1">
    <location>
        <begin position="1460"/>
        <end position="1503"/>
    </location>
</feature>
<feature type="region of interest" description="Disordered" evidence="1">
    <location>
        <begin position="1521"/>
        <end position="1546"/>
    </location>
</feature>
<feature type="region of interest" description="Disordered" evidence="1">
    <location>
        <begin position="1862"/>
        <end position="1932"/>
    </location>
</feature>
<feature type="compositionally biased region" description="Polar residues" evidence="1">
    <location>
        <begin position="997"/>
        <end position="1017"/>
    </location>
</feature>
<evidence type="ECO:0000313" key="3">
    <source>
        <dbReference type="Proteomes" id="UP000749559"/>
    </source>
</evidence>
<sequence>MDTLESPPTSLLLPVSSINFSDVKMHEELKEDEYSCYSPETISIDGEGYRSEIDVDIEPAIHDDIQQLNDANDYEQSNESKDNDIKLAESPNSCDALYNIGDVFGKLSTLHPDVDNKGEDDFRNGALKSPDKTYQCLDSKIEDLSHSGSSELEGKDTIVINKETTKTKSVKESTLTHTRLTTPNHMALTEKITCSDFKRDITVKKDQLMNSESLTVNTATFSAPPQLRRSRKMKITKELVNIVKENKVSRPQSVPPAIERTRSSSRYMKPLSNVVTSSSFGASRTISYDDIRVRSKSVPPSPRLILKIPDISKGLGHTTINASIEGVQFTPSTPKTTYNDLVNCLQKQRHELDHTSNANTNYEVKDDDVADDHTEHTNDDDEHNENDNDEELEEIMKNIEEQNKDDSIIDEENIVLRDDTTLSIFDEDTISVSSDIDIDTTVDIDIEDDSRDQIHFLSSGLDLDENTNQSIDMGIKANMKEGDLQISHDQDEQNVELTQDSGFDSIFQSFNESHSQMVSDGVRSFEENMTINTPEQVEYDENNNIEDDWQEPLGDDINANSTPSGKSKEENQEDDVAQSACSNQDKPPKIERKSMVISPFSIMSPIDPYSLSDSMRLSPSMFMFDPTKAVALDRLSPTALLLGIEDSQDGQQCRRLSSSPPVILDARSLRSVCSSLSGNSSPLVSSSPLSGLSPQITVNHNIHITNSCPNDNKENATQAPTSIHTTVNIPQAAQTNSQNTGVHFQNPVGATSYNLQQSSVLQPPIGSSQMYIIGAPEGVPTVPGIYLDAPPKVPTYCAIPCAWNHIGVPVSYRVCYMPYNPSMVGFSPKQACNPLLLNLSTSKQPSRDPSFSGKQPNQEHSVSADQNHVEGNGMDVKHEKDEQNCQVKHLQPKDDEIIEIASGEANAVDIHNWIETHGERKISSQQKRKDLIKETYEVKKVHEGKDTGRMTPALGKASPYDSDTSQANTLNGRMTPINDTRNKSMYGRVTPDGVRTKSVSNMMTSPDVTMSNTSTGRATPFGSGSDPINDRVTQIDTSKNHSVNGKLTPVDIERSQPINGRATPLNIAASSSDSGRSTPISMSTDNFIVPTIRKSKTVRQMIKLNKRNLEDSESPTSRKRPNLNRSVSAPPNAPKCIVPSRGTSAPPCAPRNTNPSPGISPIPSTQSPSIFLSPIGFTGALSTARHMQQPCPIILAPFPKTNTQSSFKASSKAPSPSTNSNPHQSSKCIKMDSSHRFGNQTTDIVNSMHKLIQKIPNMGPYEEFNNSDFTPNLGNLRDLENRESVKNMTEVLIDDKKEPVLMSTTQPHFQCEKNILDDGACDLPPAYTLEGSSKDAMATKQWGFSMSNHSNSPAFTSRIAQKPVATIKPKTKTPNKQRSHSAPITIETNSLMSHQSGASVAQLGVSTLTESGVSSNKPPRGLLHSPRNLSQVTYGQPSALPFPRNTYSFVIDQLYTSQQGSNQQSLNQQGLSQQEQSQQGLNKHGLSQQGQCQQGLNQQGQSQQRLNQYGFDQQGHNQQVLNQQGQSQQGQHKQGFSEQEQSQQLLNQQGQIQQALHQQGLSQQLLNQQGQNQQGLNQQGQSQRGLNLQGQDQQNLNKQGQGPQGLNQQGQNQQVLTQQGQSQQGLNQQRQSQQKLNQQKLNQSMSQQGFNLHGFNLQSQTLNYLALTALSQQSPQGLHPQGLTLQHVNPTALNIPQKSPGINCLIQQSCNLQDQNNKRHQGLPHQPVDPKAFSQNCVNVQTLNQQCLPHQAINPQDLDHPGLSTHTLNSQAFNQQDLSQHTLNPQKFNPQGLYQHTSNPQGLSQHALNTMSFNHQCLSRNPVNPMGNMDLNHIDMNTEAINNQGLTKEALNLHSFIPQGITPQGLSQIPTPQGHTPQGITSQVPTPQGLNPQGITSQIPSSEGLTPQGITPQIPTPRGLTPQGPAPQGLTP</sequence>
<feature type="region of interest" description="Disordered" evidence="1">
    <location>
        <begin position="1105"/>
        <end position="1167"/>
    </location>
</feature>